<dbReference type="Proteomes" id="UP000189580">
    <property type="component" value="Chromosome d"/>
</dbReference>
<dbReference type="GeneID" id="30037203"/>
<evidence type="ECO:0000313" key="3">
    <source>
        <dbReference type="Proteomes" id="UP000189580"/>
    </source>
</evidence>
<protein>
    <submittedName>
        <fullName evidence="2">Uncharacterized protein</fullName>
    </submittedName>
</protein>
<dbReference type="AlphaFoldDB" id="A0A167EGF3"/>
<feature type="compositionally biased region" description="Acidic residues" evidence="1">
    <location>
        <begin position="42"/>
        <end position="51"/>
    </location>
</feature>
<dbReference type="KEGG" id="slb:AWJ20_5008"/>
<evidence type="ECO:0000313" key="2">
    <source>
        <dbReference type="EMBL" id="ANB14052.1"/>
    </source>
</evidence>
<feature type="region of interest" description="Disordered" evidence="1">
    <location>
        <begin position="21"/>
        <end position="51"/>
    </location>
</feature>
<gene>
    <name evidence="2" type="ORF">AWJ20_5008</name>
</gene>
<sequence>MGGLSIEDLEFFDKRNVLNSSKNDGFHLTPNVLEGDTKAPNDDDEDEGFGEFVEYDDAIKPQTKPDFHKPEIQDIYPDDVNISSMLSINNSYQNQPSVQKPHLQPDLLGLSDFVPSPTQTVESEVHISSPPKPQDPSSWDTPKTKTNSISIENEATQLSAFSSSMRFGQHLENKSGVTKVTEPTTLDQWNNILSALPGPSEPSTQQNKELRPEVKDTSLAPSNPSNKVAISRPLVPEKEQFQEEESLEVFDDFDEFSKASNIPSPNVLLAYFQTNVFASLNNFLNDLISISYLQKKRTIARPESKQFLSGFFEAVAIAGRIMTGRSRTAIDAAQLALADKESRELARIWKEELSVRLRSLLTTSMISDIPSLDARLTVSSKSVPGKEYCPICGLSRTELVKGSPRPEWDPNAKGHKSCLAFWDKRSTFGIE</sequence>
<feature type="region of interest" description="Disordered" evidence="1">
    <location>
        <begin position="114"/>
        <end position="145"/>
    </location>
</feature>
<dbReference type="RefSeq" id="XP_018736529.1">
    <property type="nucleotide sequence ID" value="XM_018882120.1"/>
</dbReference>
<keyword evidence="3" id="KW-1185">Reference proteome</keyword>
<name>A0A167EGF3_9ASCO</name>
<organism evidence="2 3">
    <name type="scientific">Sugiyamaella lignohabitans</name>
    <dbReference type="NCBI Taxonomy" id="796027"/>
    <lineage>
        <taxon>Eukaryota</taxon>
        <taxon>Fungi</taxon>
        <taxon>Dikarya</taxon>
        <taxon>Ascomycota</taxon>
        <taxon>Saccharomycotina</taxon>
        <taxon>Dipodascomycetes</taxon>
        <taxon>Dipodascales</taxon>
        <taxon>Trichomonascaceae</taxon>
        <taxon>Sugiyamaella</taxon>
    </lineage>
</organism>
<proteinExistence type="predicted"/>
<dbReference type="EMBL" id="CP014502">
    <property type="protein sequence ID" value="ANB14052.1"/>
    <property type="molecule type" value="Genomic_DNA"/>
</dbReference>
<dbReference type="PANTHER" id="PTHR42084">
    <property type="entry name" value="YALI0E26631P"/>
    <property type="match status" value="1"/>
</dbReference>
<reference evidence="2 3" key="1">
    <citation type="submission" date="2016-02" db="EMBL/GenBank/DDBJ databases">
        <title>Complete genome sequence and transcriptome regulation of the pentose utilising yeast Sugiyamaella lignohabitans.</title>
        <authorList>
            <person name="Bellasio M."/>
            <person name="Peymann A."/>
            <person name="Valli M."/>
            <person name="Sipitzky M."/>
            <person name="Graf A."/>
            <person name="Sauer M."/>
            <person name="Marx H."/>
            <person name="Mattanovich D."/>
        </authorList>
    </citation>
    <scope>NUCLEOTIDE SEQUENCE [LARGE SCALE GENOMIC DNA]</scope>
    <source>
        <strain evidence="2 3">CBS 10342</strain>
    </source>
</reference>
<dbReference type="PANTHER" id="PTHR42084:SF1">
    <property type="entry name" value="SERINE_THREONINE-PROTEIN KINASE PPK6"/>
    <property type="match status" value="1"/>
</dbReference>
<feature type="compositionally biased region" description="Polar residues" evidence="1">
    <location>
        <begin position="135"/>
        <end position="145"/>
    </location>
</feature>
<feature type="compositionally biased region" description="Polar residues" evidence="1">
    <location>
        <begin position="219"/>
        <end position="228"/>
    </location>
</feature>
<accession>A0A167EGF3</accession>
<evidence type="ECO:0000256" key="1">
    <source>
        <dbReference type="SAM" id="MobiDB-lite"/>
    </source>
</evidence>
<feature type="region of interest" description="Disordered" evidence="1">
    <location>
        <begin position="194"/>
        <end position="228"/>
    </location>
</feature>